<dbReference type="EMBL" id="CALSDN010000004">
    <property type="protein sequence ID" value="CAH6720660.1"/>
    <property type="molecule type" value="Genomic_DNA"/>
</dbReference>
<organism evidence="1 2">
    <name type="scientific">[Candida] jaroonii</name>
    <dbReference type="NCBI Taxonomy" id="467808"/>
    <lineage>
        <taxon>Eukaryota</taxon>
        <taxon>Fungi</taxon>
        <taxon>Dikarya</taxon>
        <taxon>Ascomycota</taxon>
        <taxon>Saccharomycotina</taxon>
        <taxon>Pichiomycetes</taxon>
        <taxon>Debaryomycetaceae</taxon>
        <taxon>Yamadazyma</taxon>
    </lineage>
</organism>
<dbReference type="Proteomes" id="UP001152531">
    <property type="component" value="Unassembled WGS sequence"/>
</dbReference>
<evidence type="ECO:0000313" key="2">
    <source>
        <dbReference type="Proteomes" id="UP001152531"/>
    </source>
</evidence>
<sequence>MSKGLCLYSFETLYSQLNNRQPVSFKNILSSVKESIEDFPQKAPLFVTWDKDHDLRGCIGTFQEQPIESGVKRFALTAALQDHRFSPIKASELPNLSCDVTLLDNFQPITDPMDWEIGKHGLRLNFEINGSYYSGTFLPVVAAEQQWDKLTTLWHLIRKSDYSVSKSQTVQFYESGLANGTLQLETYEGLKYSIDYEEFAAWKDGS</sequence>
<comment type="caution">
    <text evidence="1">The sequence shown here is derived from an EMBL/GenBank/DDBJ whole genome shotgun (WGS) entry which is preliminary data.</text>
</comment>
<evidence type="ECO:0000313" key="1">
    <source>
        <dbReference type="EMBL" id="CAH6720660.1"/>
    </source>
</evidence>
<protein>
    <submittedName>
        <fullName evidence="1">Uncharacterized protein</fullName>
    </submittedName>
</protein>
<gene>
    <name evidence="1" type="ORF">CLIB1444_04S05072</name>
</gene>
<proteinExistence type="predicted"/>
<keyword evidence="2" id="KW-1185">Reference proteome</keyword>
<accession>A0ACA9Y6Q2</accession>
<reference evidence="1" key="1">
    <citation type="submission" date="2022-06" db="EMBL/GenBank/DDBJ databases">
        <authorList>
            <person name="Legras J.-L."/>
            <person name="Devillers H."/>
            <person name="Grondin C."/>
        </authorList>
    </citation>
    <scope>NUCLEOTIDE SEQUENCE</scope>
    <source>
        <strain evidence="1">CLIB 1444</strain>
    </source>
</reference>
<name>A0ACA9Y6Q2_9ASCO</name>